<dbReference type="CDD" id="cd09877">
    <property type="entry name" value="PIN_YacL-like"/>
    <property type="match status" value="1"/>
</dbReference>
<organism evidence="3">
    <name type="scientific">marine metagenome</name>
    <dbReference type="NCBI Taxonomy" id="408172"/>
    <lineage>
        <taxon>unclassified sequences</taxon>
        <taxon>metagenomes</taxon>
        <taxon>ecological metagenomes</taxon>
    </lineage>
</organism>
<evidence type="ECO:0000313" key="3">
    <source>
        <dbReference type="EMBL" id="SVB94813.1"/>
    </source>
</evidence>
<dbReference type="Gene3D" id="3.40.50.1010">
    <property type="entry name" value="5'-nuclease"/>
    <property type="match status" value="1"/>
</dbReference>
<keyword evidence="1" id="KW-0472">Membrane</keyword>
<dbReference type="InterPro" id="IPR052041">
    <property type="entry name" value="Nucleic_acid_metab_PIN/TRAM"/>
</dbReference>
<feature type="non-terminal residue" evidence="3">
    <location>
        <position position="322"/>
    </location>
</feature>
<evidence type="ECO:0000256" key="1">
    <source>
        <dbReference type="SAM" id="Phobius"/>
    </source>
</evidence>
<evidence type="ECO:0000259" key="2">
    <source>
        <dbReference type="SMART" id="SM00670"/>
    </source>
</evidence>
<dbReference type="SUPFAM" id="SSF88723">
    <property type="entry name" value="PIN domain-like"/>
    <property type="match status" value="1"/>
</dbReference>
<dbReference type="Pfam" id="PF13638">
    <property type="entry name" value="PIN_4"/>
    <property type="match status" value="1"/>
</dbReference>
<dbReference type="PANTHER" id="PTHR11603">
    <property type="entry name" value="AAA FAMILY ATPASE"/>
    <property type="match status" value="1"/>
</dbReference>
<dbReference type="SMART" id="SM00670">
    <property type="entry name" value="PINc"/>
    <property type="match status" value="1"/>
</dbReference>
<feature type="transmembrane region" description="Helical" evidence="1">
    <location>
        <begin position="5"/>
        <end position="22"/>
    </location>
</feature>
<sequence>MRADAFSRLIGLIGFAIGGFYLEERSPLLVRELISADIRLWMFPMAGAIIGLLLGPYITTHPARAIRKLLSQASTHVLIIGLVGLVIGLMAAALLAWPLSTLPSPFSQLLPSACALLFSWLGITVFISRRMDLLKILRINGKDPILDTDNVSHDISGVILDTSTIIDGRICDISKCGFISGPIIIPRFVLDELQHIADSSDQERRRRGRRGLDLLNQLKNQSNSNVTITDLDVEGVREVDSKLVMLAKQLGLKIVTNDYNLNKVAEVQGITVLNINDLANAVKSVCLPGEKLEVKIIQEGTEDRQGVGYLTDGTMVVVDNGK</sequence>
<keyword evidence="1" id="KW-1133">Transmembrane helix</keyword>
<dbReference type="InterPro" id="IPR029060">
    <property type="entry name" value="PIN-like_dom_sf"/>
</dbReference>
<dbReference type="AlphaFoldDB" id="A0A382I7F5"/>
<accession>A0A382I7F5</accession>
<dbReference type="InterPro" id="IPR002716">
    <property type="entry name" value="PIN_dom"/>
</dbReference>
<dbReference type="EMBL" id="UINC01065300">
    <property type="protein sequence ID" value="SVB94813.1"/>
    <property type="molecule type" value="Genomic_DNA"/>
</dbReference>
<feature type="transmembrane region" description="Helical" evidence="1">
    <location>
        <begin position="77"/>
        <end position="97"/>
    </location>
</feature>
<keyword evidence="1" id="KW-0812">Transmembrane</keyword>
<feature type="transmembrane region" description="Helical" evidence="1">
    <location>
        <begin position="38"/>
        <end position="57"/>
    </location>
</feature>
<feature type="domain" description="PIN" evidence="2">
    <location>
        <begin position="156"/>
        <end position="263"/>
    </location>
</feature>
<gene>
    <name evidence="3" type="ORF">METZ01_LOCUS247667</name>
</gene>
<protein>
    <recommendedName>
        <fullName evidence="2">PIN domain-containing protein</fullName>
    </recommendedName>
</protein>
<name>A0A382I7F5_9ZZZZ</name>
<dbReference type="PANTHER" id="PTHR11603:SF147">
    <property type="entry name" value="MEMBRANE PROTEIN"/>
    <property type="match status" value="1"/>
</dbReference>
<reference evidence="3" key="1">
    <citation type="submission" date="2018-05" db="EMBL/GenBank/DDBJ databases">
        <authorList>
            <person name="Lanie J.A."/>
            <person name="Ng W.-L."/>
            <person name="Kazmierczak K.M."/>
            <person name="Andrzejewski T.M."/>
            <person name="Davidsen T.M."/>
            <person name="Wayne K.J."/>
            <person name="Tettelin H."/>
            <person name="Glass J.I."/>
            <person name="Rusch D."/>
            <person name="Podicherti R."/>
            <person name="Tsui H.-C.T."/>
            <person name="Winkler M.E."/>
        </authorList>
    </citation>
    <scope>NUCLEOTIDE SEQUENCE</scope>
</reference>
<proteinExistence type="predicted"/>
<feature type="transmembrane region" description="Helical" evidence="1">
    <location>
        <begin position="109"/>
        <end position="128"/>
    </location>
</feature>